<dbReference type="PROSITE" id="PS01359">
    <property type="entry name" value="ZF_PHD_1"/>
    <property type="match status" value="1"/>
</dbReference>
<gene>
    <name evidence="9" type="primary">AIRE</name>
    <name evidence="9" type="ORF">N1851_027298</name>
</gene>
<organism evidence="9 10">
    <name type="scientific">Merluccius polli</name>
    <name type="common">Benguela hake</name>
    <name type="synonym">Merluccius cadenati</name>
    <dbReference type="NCBI Taxonomy" id="89951"/>
    <lineage>
        <taxon>Eukaryota</taxon>
        <taxon>Metazoa</taxon>
        <taxon>Chordata</taxon>
        <taxon>Craniata</taxon>
        <taxon>Vertebrata</taxon>
        <taxon>Euteleostomi</taxon>
        <taxon>Actinopterygii</taxon>
        <taxon>Neopterygii</taxon>
        <taxon>Teleostei</taxon>
        <taxon>Neoteleostei</taxon>
        <taxon>Acanthomorphata</taxon>
        <taxon>Zeiogadaria</taxon>
        <taxon>Gadariae</taxon>
        <taxon>Gadiformes</taxon>
        <taxon>Gadoidei</taxon>
        <taxon>Merlucciidae</taxon>
        <taxon>Merluccius</taxon>
    </lineage>
</organism>
<protein>
    <submittedName>
        <fullName evidence="9">Autoimmune regulator</fullName>
    </submittedName>
</protein>
<evidence type="ECO:0000256" key="1">
    <source>
        <dbReference type="ARBA" id="ARBA00022723"/>
    </source>
</evidence>
<name>A0AA47NTH7_MERPO</name>
<dbReference type="Gene3D" id="3.30.40.10">
    <property type="entry name" value="Zinc/RING finger domain, C3HC4 (zinc finger)"/>
    <property type="match status" value="2"/>
</dbReference>
<proteinExistence type="predicted"/>
<dbReference type="AlphaFoldDB" id="A0AA47NTH7"/>
<dbReference type="GO" id="GO:0005737">
    <property type="term" value="C:cytoplasm"/>
    <property type="evidence" value="ECO:0007669"/>
    <property type="project" value="InterPro"/>
</dbReference>
<keyword evidence="3" id="KW-0862">Zinc</keyword>
<dbReference type="GO" id="GO:0005634">
    <property type="term" value="C:nucleus"/>
    <property type="evidence" value="ECO:0007669"/>
    <property type="project" value="InterPro"/>
</dbReference>
<comment type="caution">
    <text evidence="9">The sequence shown here is derived from an EMBL/GenBank/DDBJ whole genome shotgun (WGS) entry which is preliminary data.</text>
</comment>
<feature type="region of interest" description="Disordered" evidence="6">
    <location>
        <begin position="359"/>
        <end position="433"/>
    </location>
</feature>
<sequence length="433" mass="47517">MSRVQIYGTTDLRSRLRELRTDIAMAVDDPFPLVHGMADRNIITDQLFKETVEREGKEGVHRAMYSLVSWVLRQSRSTLQAFWSSLTKGYNMESYPKLHTLLTREHAVPPFSTSSPSSTRNVPESQEAREEAPVSQVSNESAAKLIGVESRNLEKADGPLSLQAAAAVVHHTRATNTSMTELHPNDDECAVCKDGGELICCDACPRALHLTCLQPPLTSIPSGTWKCQWCHGNSVKSETGKAPLQFSGSGGGGDGDLCGVCRLAGGRLSQCALCLRHYHLHCHFSRERSVCLSCIILADKHPEDKAESWAAGLQVVQPVHMQNYSFLDSIIQREEMDSIIGEESLDGILQWAFHSVPRPLPDSQGPYQPGVDPRPLPDSQGPYQPGVDTRPLPDSQGPYQPGVDTRPLPDSQEPYQTGVDTSNTQPGLEMTLV</sequence>
<reference evidence="9" key="1">
    <citation type="journal article" date="2023" name="Front. Mar. Sci.">
        <title>A new Merluccius polli reference genome to investigate the effects of global change in West African waters.</title>
        <authorList>
            <person name="Mateo J.L."/>
            <person name="Blanco-Fernandez C."/>
            <person name="Garcia-Vazquez E."/>
            <person name="Machado-Schiaffino G."/>
        </authorList>
    </citation>
    <scope>NUCLEOTIDE SEQUENCE</scope>
    <source>
        <strain evidence="9">C29</strain>
        <tissue evidence="9">Fin</tissue>
    </source>
</reference>
<feature type="compositionally biased region" description="Polar residues" evidence="6">
    <location>
        <begin position="413"/>
        <end position="426"/>
    </location>
</feature>
<dbReference type="GO" id="GO:0006959">
    <property type="term" value="P:humoral immune response"/>
    <property type="evidence" value="ECO:0007669"/>
    <property type="project" value="InterPro"/>
</dbReference>
<evidence type="ECO:0000256" key="4">
    <source>
        <dbReference type="ARBA" id="ARBA00023125"/>
    </source>
</evidence>
<dbReference type="PROSITE" id="PS50016">
    <property type="entry name" value="ZF_PHD_2"/>
    <property type="match status" value="1"/>
</dbReference>
<dbReference type="GO" id="GO:0045182">
    <property type="term" value="F:translation regulator activity"/>
    <property type="evidence" value="ECO:0007669"/>
    <property type="project" value="InterPro"/>
</dbReference>
<dbReference type="SUPFAM" id="SSF57903">
    <property type="entry name" value="FYVE/PHD zinc finger"/>
    <property type="match status" value="1"/>
</dbReference>
<dbReference type="InterPro" id="IPR013083">
    <property type="entry name" value="Znf_RING/FYVE/PHD"/>
</dbReference>
<dbReference type="Proteomes" id="UP001174136">
    <property type="component" value="Unassembled WGS sequence"/>
</dbReference>
<dbReference type="SMART" id="SM00249">
    <property type="entry name" value="PHD"/>
    <property type="match status" value="2"/>
</dbReference>
<evidence type="ECO:0000256" key="6">
    <source>
        <dbReference type="SAM" id="MobiDB-lite"/>
    </source>
</evidence>
<dbReference type="InterPro" id="IPR043563">
    <property type="entry name" value="Sp110/Sp140/Sp140L-like"/>
</dbReference>
<dbReference type="InterPro" id="IPR011011">
    <property type="entry name" value="Znf_FYVE_PHD"/>
</dbReference>
<feature type="region of interest" description="Disordered" evidence="6">
    <location>
        <begin position="107"/>
        <end position="140"/>
    </location>
</feature>
<keyword evidence="2 5" id="KW-0863">Zinc-finger</keyword>
<dbReference type="PANTHER" id="PTHR46386:SF11">
    <property type="entry name" value="AUTOIMMUNE REGULATOR"/>
    <property type="match status" value="1"/>
</dbReference>
<evidence type="ECO:0000256" key="2">
    <source>
        <dbReference type="ARBA" id="ARBA00022771"/>
    </source>
</evidence>
<dbReference type="InterPro" id="IPR001965">
    <property type="entry name" value="Znf_PHD"/>
</dbReference>
<evidence type="ECO:0000256" key="3">
    <source>
        <dbReference type="ARBA" id="ARBA00022833"/>
    </source>
</evidence>
<dbReference type="InterPro" id="IPR019787">
    <property type="entry name" value="Znf_PHD-finger"/>
</dbReference>
<keyword evidence="1" id="KW-0479">Metal-binding</keyword>
<dbReference type="InterPro" id="IPR019786">
    <property type="entry name" value="Zinc_finger_PHD-type_CS"/>
</dbReference>
<evidence type="ECO:0000256" key="5">
    <source>
        <dbReference type="PROSITE-ProRule" id="PRU00146"/>
    </source>
</evidence>
<dbReference type="Pfam" id="PF00628">
    <property type="entry name" value="PHD"/>
    <property type="match status" value="1"/>
</dbReference>
<dbReference type="GO" id="GO:0003677">
    <property type="term" value="F:DNA binding"/>
    <property type="evidence" value="ECO:0007669"/>
    <property type="project" value="UniProtKB-KW"/>
</dbReference>
<keyword evidence="4" id="KW-0238">DNA-binding</keyword>
<dbReference type="GO" id="GO:0000981">
    <property type="term" value="F:DNA-binding transcription factor activity, RNA polymerase II-specific"/>
    <property type="evidence" value="ECO:0007669"/>
    <property type="project" value="TreeGrafter"/>
</dbReference>
<keyword evidence="10" id="KW-1185">Reference proteome</keyword>
<dbReference type="CDD" id="cd15539">
    <property type="entry name" value="PHD1_AIRE"/>
    <property type="match status" value="1"/>
</dbReference>
<dbReference type="PANTHER" id="PTHR46386">
    <property type="entry name" value="NUCLEAR BODY PROTEIN SP140"/>
    <property type="match status" value="1"/>
</dbReference>
<accession>A0AA47NTH7</accession>
<dbReference type="PROSITE" id="PS51414">
    <property type="entry name" value="HSR"/>
    <property type="match status" value="1"/>
</dbReference>
<feature type="domain" description="HSR" evidence="8">
    <location>
        <begin position="1"/>
        <end position="110"/>
    </location>
</feature>
<dbReference type="InterPro" id="IPR008087">
    <property type="entry name" value="AIRE"/>
</dbReference>
<evidence type="ECO:0000313" key="9">
    <source>
        <dbReference type="EMBL" id="KAK0136563.1"/>
    </source>
</evidence>
<evidence type="ECO:0000259" key="8">
    <source>
        <dbReference type="PROSITE" id="PS51414"/>
    </source>
</evidence>
<dbReference type="InterPro" id="IPR004865">
    <property type="entry name" value="HSR_dom"/>
</dbReference>
<dbReference type="GO" id="GO:0008270">
    <property type="term" value="F:zinc ion binding"/>
    <property type="evidence" value="ECO:0007669"/>
    <property type="project" value="UniProtKB-KW"/>
</dbReference>
<dbReference type="Pfam" id="PF03172">
    <property type="entry name" value="HSR"/>
    <property type="match status" value="1"/>
</dbReference>
<feature type="domain" description="PHD-type" evidence="7">
    <location>
        <begin position="186"/>
        <end position="233"/>
    </location>
</feature>
<evidence type="ECO:0000259" key="7">
    <source>
        <dbReference type="PROSITE" id="PS50016"/>
    </source>
</evidence>
<dbReference type="PRINTS" id="PR01711">
    <property type="entry name" value="AIREGULATOR"/>
</dbReference>
<evidence type="ECO:0000313" key="10">
    <source>
        <dbReference type="Proteomes" id="UP001174136"/>
    </source>
</evidence>
<dbReference type="EMBL" id="JAOPHQ010005143">
    <property type="protein sequence ID" value="KAK0136563.1"/>
    <property type="molecule type" value="Genomic_DNA"/>
</dbReference>
<feature type="compositionally biased region" description="Low complexity" evidence="6">
    <location>
        <begin position="109"/>
        <end position="119"/>
    </location>
</feature>